<feature type="domain" description="DUF4232" evidence="2">
    <location>
        <begin position="34"/>
        <end position="156"/>
    </location>
</feature>
<reference evidence="3 4" key="1">
    <citation type="submission" date="2024-07" db="EMBL/GenBank/DDBJ databases">
        <authorList>
            <person name="Lee S."/>
            <person name="Kang M."/>
        </authorList>
    </citation>
    <scope>NUCLEOTIDE SEQUENCE [LARGE SCALE GENOMIC DNA]</scope>
    <source>
        <strain evidence="3 4">DS6</strain>
    </source>
</reference>
<protein>
    <submittedName>
        <fullName evidence="3">DUF4232 domain-containing protein</fullName>
    </submittedName>
</protein>
<dbReference type="EMBL" id="JBFPJR010000009">
    <property type="protein sequence ID" value="MEX0427300.1"/>
    <property type="molecule type" value="Genomic_DNA"/>
</dbReference>
<dbReference type="RefSeq" id="WP_367992548.1">
    <property type="nucleotide sequence ID" value="NZ_JBFPJR010000009.1"/>
</dbReference>
<name>A0ABV3SZ57_9ACTN</name>
<evidence type="ECO:0000259" key="2">
    <source>
        <dbReference type="Pfam" id="PF14016"/>
    </source>
</evidence>
<feature type="signal peptide" evidence="1">
    <location>
        <begin position="1"/>
        <end position="28"/>
    </location>
</feature>
<feature type="chain" id="PRO_5046004205" evidence="1">
    <location>
        <begin position="29"/>
        <end position="168"/>
    </location>
</feature>
<organism evidence="3 4">
    <name type="scientific">Nocardioides eburneus</name>
    <dbReference type="NCBI Taxonomy" id="3231482"/>
    <lineage>
        <taxon>Bacteria</taxon>
        <taxon>Bacillati</taxon>
        <taxon>Actinomycetota</taxon>
        <taxon>Actinomycetes</taxon>
        <taxon>Propionibacteriales</taxon>
        <taxon>Nocardioidaceae</taxon>
        <taxon>Nocardioides</taxon>
    </lineage>
</organism>
<accession>A0ABV3SZ57</accession>
<gene>
    <name evidence="3" type="ORF">AB3X52_06695</name>
</gene>
<proteinExistence type="predicted"/>
<keyword evidence="4" id="KW-1185">Reference proteome</keyword>
<dbReference type="Pfam" id="PF14016">
    <property type="entry name" value="DUF4232"/>
    <property type="match status" value="1"/>
</dbReference>
<sequence>MRYAHTAAAAVALGTIGAGLVGVTAAQASDTPACGNTDLKASYRYSDAGAGHRYGWIVLTNVSGHACRTGGFGGLSYVGKGNGTQIGAAADRIGKAYTLVVKPQKTIRSAVDEVVAANFPKKACTPTHVDGFRVYVPNATKSQYVVHPTTGCAKAKVHLLSHHSYRHP</sequence>
<dbReference type="Proteomes" id="UP001556631">
    <property type="component" value="Unassembled WGS sequence"/>
</dbReference>
<evidence type="ECO:0000256" key="1">
    <source>
        <dbReference type="SAM" id="SignalP"/>
    </source>
</evidence>
<evidence type="ECO:0000313" key="4">
    <source>
        <dbReference type="Proteomes" id="UP001556631"/>
    </source>
</evidence>
<dbReference type="InterPro" id="IPR025326">
    <property type="entry name" value="DUF4232"/>
</dbReference>
<comment type="caution">
    <text evidence="3">The sequence shown here is derived from an EMBL/GenBank/DDBJ whole genome shotgun (WGS) entry which is preliminary data.</text>
</comment>
<evidence type="ECO:0000313" key="3">
    <source>
        <dbReference type="EMBL" id="MEX0427300.1"/>
    </source>
</evidence>
<keyword evidence="1" id="KW-0732">Signal</keyword>